<evidence type="ECO:0000313" key="2">
    <source>
        <dbReference type="Proteomes" id="UP000296049"/>
    </source>
</evidence>
<reference evidence="2" key="1">
    <citation type="journal article" date="2013" name="Nat. Genet.">
        <title>The duck genome and transcriptome provide insight into an avian influenza virus reservoir species.</title>
        <authorList>
            <person name="Huang Y."/>
            <person name="Li Y."/>
            <person name="Burt D.W."/>
            <person name="Chen H."/>
            <person name="Zhang Y."/>
            <person name="Qian W."/>
            <person name="Kim H."/>
            <person name="Gan S."/>
            <person name="Zhao Y."/>
            <person name="Li J."/>
            <person name="Yi K."/>
            <person name="Feng H."/>
            <person name="Zhu P."/>
            <person name="Li B."/>
            <person name="Liu Q."/>
            <person name="Fairley S."/>
            <person name="Magor K.E."/>
            <person name="Du Z."/>
            <person name="Hu X."/>
            <person name="Goodman L."/>
            <person name="Tafer H."/>
            <person name="Vignal A."/>
            <person name="Lee T."/>
            <person name="Kim K.W."/>
            <person name="Sheng Z."/>
            <person name="An Y."/>
            <person name="Searle S."/>
            <person name="Herrero J."/>
            <person name="Groenen M.A."/>
            <person name="Crooijmans R.P."/>
            <person name="Faraut T."/>
            <person name="Cai Q."/>
            <person name="Webster R.G."/>
            <person name="Aldridge J.R."/>
            <person name="Warren W.C."/>
            <person name="Bartschat S."/>
            <person name="Kehr S."/>
            <person name="Marz M."/>
            <person name="Stadler P.F."/>
            <person name="Smith J."/>
            <person name="Kraus R.H."/>
            <person name="Zhao Y."/>
            <person name="Ren L."/>
            <person name="Fei J."/>
            <person name="Morisson M."/>
            <person name="Kaiser P."/>
            <person name="Griffin D.K."/>
            <person name="Rao M."/>
            <person name="Pitel F."/>
            <person name="Wang J."/>
            <person name="Li N."/>
        </authorList>
    </citation>
    <scope>NUCLEOTIDE SEQUENCE [LARGE SCALE GENOMIC DNA]</scope>
</reference>
<dbReference type="AlphaFoldDB" id="R0L0B1"/>
<sequence length="106" mass="12415">MYEQECCHPIPGKHVEVRFVNKQVNMHVVSQYLKGTWECISSENMNTSEDACCHPIPEKHVEMHIVNKHMNTLEHACCLPVPEKHVEMHFCNKREYAWTRVLSPNS</sequence>
<evidence type="ECO:0000313" key="1">
    <source>
        <dbReference type="EMBL" id="EOA99053.1"/>
    </source>
</evidence>
<accession>R0L0B1</accession>
<name>R0L0B1_ANAPL</name>
<organism evidence="1 2">
    <name type="scientific">Anas platyrhynchos</name>
    <name type="common">Mallard</name>
    <name type="synonym">Anas boschas</name>
    <dbReference type="NCBI Taxonomy" id="8839"/>
    <lineage>
        <taxon>Eukaryota</taxon>
        <taxon>Metazoa</taxon>
        <taxon>Chordata</taxon>
        <taxon>Craniata</taxon>
        <taxon>Vertebrata</taxon>
        <taxon>Euteleostomi</taxon>
        <taxon>Archelosauria</taxon>
        <taxon>Archosauria</taxon>
        <taxon>Dinosauria</taxon>
        <taxon>Saurischia</taxon>
        <taxon>Theropoda</taxon>
        <taxon>Coelurosauria</taxon>
        <taxon>Aves</taxon>
        <taxon>Neognathae</taxon>
        <taxon>Galloanserae</taxon>
        <taxon>Anseriformes</taxon>
        <taxon>Anatidae</taxon>
        <taxon>Anatinae</taxon>
        <taxon>Anas</taxon>
    </lineage>
</organism>
<dbReference type="Proteomes" id="UP000296049">
    <property type="component" value="Unassembled WGS sequence"/>
</dbReference>
<keyword evidence="2" id="KW-1185">Reference proteome</keyword>
<dbReference type="EMBL" id="KB743391">
    <property type="protein sequence ID" value="EOA99053.1"/>
    <property type="molecule type" value="Genomic_DNA"/>
</dbReference>
<gene>
    <name evidence="1" type="ORF">Anapl_14100</name>
</gene>
<protein>
    <submittedName>
        <fullName evidence="1">Uncharacterized protein</fullName>
    </submittedName>
</protein>
<proteinExistence type="predicted"/>